<gene>
    <name evidence="3" type="ORF">WICMUC_002289</name>
</gene>
<dbReference type="Proteomes" id="UP000769528">
    <property type="component" value="Unassembled WGS sequence"/>
</dbReference>
<accession>A0A9P8TDY2</accession>
<reference evidence="3" key="2">
    <citation type="submission" date="2021-01" db="EMBL/GenBank/DDBJ databases">
        <authorList>
            <person name="Schikora-Tamarit M.A."/>
        </authorList>
    </citation>
    <scope>NUCLEOTIDE SEQUENCE</scope>
    <source>
        <strain evidence="3">CBS6341</strain>
    </source>
</reference>
<dbReference type="PANTHER" id="PTHR43595">
    <property type="entry name" value="37S RIBOSOMAL PROTEIN S26, MITOCHONDRIAL"/>
    <property type="match status" value="1"/>
</dbReference>
<name>A0A9P8TDY2_9ASCO</name>
<dbReference type="GO" id="GO:0005737">
    <property type="term" value="C:cytoplasm"/>
    <property type="evidence" value="ECO:0007669"/>
    <property type="project" value="TreeGrafter"/>
</dbReference>
<feature type="domain" description="Manganese/iron superoxide dismutase C-terminal" evidence="2">
    <location>
        <begin position="114"/>
        <end position="175"/>
    </location>
</feature>
<evidence type="ECO:0000256" key="1">
    <source>
        <dbReference type="ARBA" id="ARBA00037226"/>
    </source>
</evidence>
<protein>
    <recommendedName>
        <fullName evidence="2">Manganese/iron superoxide dismutase C-terminal domain-containing protein</fullName>
    </recommendedName>
</protein>
<sequence length="250" mass="28331">MIRNLINRQFSKRLIHTAPKLPLQAEFSEQGINGLLSREGFQTGWVDYQKYLTTRLTLLTNGTADETRHPLHITLLSAKDSTRQRVFNVASQTFNNHFFFEQLISPIKNETAPSRSLEAKIFKSFGSLQGLKEAFIAKSEDIQGQGWIFLVEDESKQLSLKALNNSGTPLHYSGNLLLDLNGPVSEEDYVTSLKIKTNIKNSVKDNSLPLLAISLWDHAYFLDYGIEGRKDYVSKAFDSTNWDVINARAF</sequence>
<evidence type="ECO:0000259" key="2">
    <source>
        <dbReference type="Pfam" id="PF02777"/>
    </source>
</evidence>
<dbReference type="AlphaFoldDB" id="A0A9P8TDY2"/>
<dbReference type="InterPro" id="IPR019832">
    <property type="entry name" value="Mn/Fe_SOD_C"/>
</dbReference>
<organism evidence="3 4">
    <name type="scientific">Wickerhamomyces mucosus</name>
    <dbReference type="NCBI Taxonomy" id="1378264"/>
    <lineage>
        <taxon>Eukaryota</taxon>
        <taxon>Fungi</taxon>
        <taxon>Dikarya</taxon>
        <taxon>Ascomycota</taxon>
        <taxon>Saccharomycotina</taxon>
        <taxon>Saccharomycetes</taxon>
        <taxon>Phaffomycetales</taxon>
        <taxon>Wickerhamomycetaceae</taxon>
        <taxon>Wickerhamomyces</taxon>
    </lineage>
</organism>
<dbReference type="InterPro" id="IPR036314">
    <property type="entry name" value="SOD_C_sf"/>
</dbReference>
<dbReference type="OrthoDB" id="275227at2759"/>
<comment type="function">
    <text evidence="1">Component of the mitochondrial ribosome (mitoribosome), a dedicated translation machinery responsible for the synthesis of mitochondrial genome-encoded proteins, including at least some of the essential transmembrane subunits of the mitochondrial respiratory chain. The mitoribosomes are attached to the mitochondrial inner membrane and translation products are cotranslationally integrated into the membrane.</text>
</comment>
<dbReference type="SUPFAM" id="SSF46609">
    <property type="entry name" value="Fe,Mn superoxide dismutase (SOD), N-terminal domain"/>
    <property type="match status" value="1"/>
</dbReference>
<dbReference type="Gene3D" id="3.55.40.20">
    <property type="entry name" value="Iron/manganese superoxide dismutase, C-terminal domain"/>
    <property type="match status" value="1"/>
</dbReference>
<dbReference type="GO" id="GO:0004784">
    <property type="term" value="F:superoxide dismutase activity"/>
    <property type="evidence" value="ECO:0007669"/>
    <property type="project" value="InterPro"/>
</dbReference>
<proteinExistence type="predicted"/>
<dbReference type="PANTHER" id="PTHR43595:SF2">
    <property type="entry name" value="SMALL RIBOSOMAL SUBUNIT PROTEIN MS42"/>
    <property type="match status" value="1"/>
</dbReference>
<keyword evidence="4" id="KW-1185">Reference proteome</keyword>
<dbReference type="Pfam" id="PF02777">
    <property type="entry name" value="Sod_Fe_C"/>
    <property type="match status" value="2"/>
</dbReference>
<dbReference type="GO" id="GO:0046872">
    <property type="term" value="F:metal ion binding"/>
    <property type="evidence" value="ECO:0007669"/>
    <property type="project" value="InterPro"/>
</dbReference>
<dbReference type="SUPFAM" id="SSF54719">
    <property type="entry name" value="Fe,Mn superoxide dismutase (SOD), C-terminal domain"/>
    <property type="match status" value="1"/>
</dbReference>
<dbReference type="EMBL" id="JAEUBF010000681">
    <property type="protein sequence ID" value="KAH3675993.1"/>
    <property type="molecule type" value="Genomic_DNA"/>
</dbReference>
<dbReference type="InterPro" id="IPR036324">
    <property type="entry name" value="Mn/Fe_SOD_N_sf"/>
</dbReference>
<reference evidence="3" key="1">
    <citation type="journal article" date="2021" name="Open Biol.">
        <title>Shared evolutionary footprints suggest mitochondrial oxidative damage underlies multiple complex I losses in fungi.</title>
        <authorList>
            <person name="Schikora-Tamarit M.A."/>
            <person name="Marcet-Houben M."/>
            <person name="Nosek J."/>
            <person name="Gabaldon T."/>
        </authorList>
    </citation>
    <scope>NUCLEOTIDE SEQUENCE</scope>
    <source>
        <strain evidence="3">CBS6341</strain>
    </source>
</reference>
<feature type="domain" description="Manganese/iron superoxide dismutase C-terminal" evidence="2">
    <location>
        <begin position="198"/>
        <end position="248"/>
    </location>
</feature>
<comment type="caution">
    <text evidence="3">The sequence shown here is derived from an EMBL/GenBank/DDBJ whole genome shotgun (WGS) entry which is preliminary data.</text>
</comment>
<evidence type="ECO:0000313" key="4">
    <source>
        <dbReference type="Proteomes" id="UP000769528"/>
    </source>
</evidence>
<evidence type="ECO:0000313" key="3">
    <source>
        <dbReference type="EMBL" id="KAH3675993.1"/>
    </source>
</evidence>